<feature type="transmembrane region" description="Helical" evidence="1">
    <location>
        <begin position="164"/>
        <end position="186"/>
    </location>
</feature>
<evidence type="ECO:0000256" key="1">
    <source>
        <dbReference type="SAM" id="Phobius"/>
    </source>
</evidence>
<dbReference type="RefSeq" id="WP_109795081.1">
    <property type="nucleotide sequence ID" value="NZ_PHIG01000028.1"/>
</dbReference>
<feature type="transmembrane region" description="Helical" evidence="1">
    <location>
        <begin position="69"/>
        <end position="87"/>
    </location>
</feature>
<dbReference type="AlphaFoldDB" id="A0A2M9G3U3"/>
<accession>A0A2M9G3U3</accession>
<dbReference type="OrthoDB" id="8443450at2"/>
<keyword evidence="1" id="KW-1133">Transmembrane helix</keyword>
<keyword evidence="3" id="KW-1185">Reference proteome</keyword>
<evidence type="ECO:0000313" key="3">
    <source>
        <dbReference type="Proteomes" id="UP000229498"/>
    </source>
</evidence>
<sequence>MALPSKPEIAAGLVGALMLAKLDRGGIGLFDDTVSGFWKSFFAAVLLAPFSALLLWVVHYSRAPEGTDLGAIAVIELVGYAGAWLVWPVAAFELTRLAGVQDRCRRYIVACNWSEVWIMALQLPVAVIFASGALGDDGKALIYMVMLMAILSYRFVIARDVLEIPPVAAAGFAFADLMVAVIWQLLVDAPIQPYLAASGAGA</sequence>
<reference evidence="2 3" key="1">
    <citation type="submission" date="2017-11" db="EMBL/GenBank/DDBJ databases">
        <title>Draft genome sequence of Rhizobiales bacterium SY3-13.</title>
        <authorList>
            <person name="Sun C."/>
        </authorList>
    </citation>
    <scope>NUCLEOTIDE SEQUENCE [LARGE SCALE GENOMIC DNA]</scope>
    <source>
        <strain evidence="2 3">SY3-13</strain>
    </source>
</reference>
<feature type="transmembrane region" description="Helical" evidence="1">
    <location>
        <begin position="141"/>
        <end position="158"/>
    </location>
</feature>
<comment type="caution">
    <text evidence="2">The sequence shown here is derived from an EMBL/GenBank/DDBJ whole genome shotgun (WGS) entry which is preliminary data.</text>
</comment>
<feature type="transmembrane region" description="Helical" evidence="1">
    <location>
        <begin position="40"/>
        <end position="57"/>
    </location>
</feature>
<name>A0A2M9G3U3_9PROT</name>
<dbReference type="EMBL" id="PHIG01000028">
    <property type="protein sequence ID" value="PJK30370.1"/>
    <property type="molecule type" value="Genomic_DNA"/>
</dbReference>
<keyword evidence="1" id="KW-0812">Transmembrane</keyword>
<protein>
    <submittedName>
        <fullName evidence="2">Uncharacterized protein</fullName>
    </submittedName>
</protein>
<organism evidence="2 3">
    <name type="scientific">Minwuia thermotolerans</name>
    <dbReference type="NCBI Taxonomy" id="2056226"/>
    <lineage>
        <taxon>Bacteria</taxon>
        <taxon>Pseudomonadati</taxon>
        <taxon>Pseudomonadota</taxon>
        <taxon>Alphaproteobacteria</taxon>
        <taxon>Minwuiales</taxon>
        <taxon>Minwuiaceae</taxon>
        <taxon>Minwuia</taxon>
    </lineage>
</organism>
<proteinExistence type="predicted"/>
<keyword evidence="1" id="KW-0472">Membrane</keyword>
<gene>
    <name evidence="2" type="ORF">CVT23_06855</name>
</gene>
<evidence type="ECO:0000313" key="2">
    <source>
        <dbReference type="EMBL" id="PJK30370.1"/>
    </source>
</evidence>
<feature type="transmembrane region" description="Helical" evidence="1">
    <location>
        <begin position="116"/>
        <end position="134"/>
    </location>
</feature>
<dbReference type="Proteomes" id="UP000229498">
    <property type="component" value="Unassembled WGS sequence"/>
</dbReference>